<protein>
    <submittedName>
        <fullName evidence="1">Uncharacterized protein</fullName>
    </submittedName>
</protein>
<sequence>MGIFDFFKKNRHKECRNNQHTTEVMEDEEEEADLWAQAYMAKPHCYTKEGKKPILSFVVTEGINTILPMYPNELYRKGKNGFADIRLIFVSTSRKGEPVDLPFFHCVPALSNYALDIREPNVLIRGLNALEMGEIISGVRHTLACCPEREKV</sequence>
<evidence type="ECO:0000313" key="1">
    <source>
        <dbReference type="EMBL" id="SUB87848.1"/>
    </source>
</evidence>
<dbReference type="Proteomes" id="UP000255469">
    <property type="component" value="Unassembled WGS sequence"/>
</dbReference>
<organism evidence="1 2">
    <name type="scientific">Prevotella denticola</name>
    <dbReference type="NCBI Taxonomy" id="28129"/>
    <lineage>
        <taxon>Bacteria</taxon>
        <taxon>Pseudomonadati</taxon>
        <taxon>Bacteroidota</taxon>
        <taxon>Bacteroidia</taxon>
        <taxon>Bacteroidales</taxon>
        <taxon>Prevotellaceae</taxon>
        <taxon>Prevotella</taxon>
    </lineage>
</organism>
<dbReference type="OMA" id="DLPFFHC"/>
<gene>
    <name evidence="1" type="ORF">NCTC13067_01529</name>
</gene>
<dbReference type="RefSeq" id="WP_013670810.1">
    <property type="nucleotide sequence ID" value="NZ_CAUVPN010000001.1"/>
</dbReference>
<dbReference type="EMBL" id="UGTM01000001">
    <property type="protein sequence ID" value="SUB87848.1"/>
    <property type="molecule type" value="Genomic_DNA"/>
</dbReference>
<name>A0A379E560_9BACT</name>
<dbReference type="GeneID" id="66711391"/>
<accession>A0A379E560</accession>
<proteinExistence type="predicted"/>
<evidence type="ECO:0000313" key="2">
    <source>
        <dbReference type="Proteomes" id="UP000255469"/>
    </source>
</evidence>
<dbReference type="AlphaFoldDB" id="A0A379E560"/>
<reference evidence="1 2" key="1">
    <citation type="submission" date="2018-06" db="EMBL/GenBank/DDBJ databases">
        <authorList>
            <consortium name="Pathogen Informatics"/>
            <person name="Doyle S."/>
        </authorList>
    </citation>
    <scope>NUCLEOTIDE SEQUENCE [LARGE SCALE GENOMIC DNA]</scope>
    <source>
        <strain evidence="1 2">NCTC13067</strain>
    </source>
</reference>